<dbReference type="KEGG" id="spap:H3Z74_02150"/>
<evidence type="ECO:0000313" key="3">
    <source>
        <dbReference type="Proteomes" id="UP000516148"/>
    </source>
</evidence>
<protein>
    <submittedName>
        <fullName evidence="2">Uncharacterized protein</fullName>
    </submittedName>
</protein>
<feature type="chain" id="PRO_5028931049" evidence="1">
    <location>
        <begin position="19"/>
        <end position="177"/>
    </location>
</feature>
<accession>A0A7H0LK72</accession>
<dbReference type="PROSITE" id="PS51257">
    <property type="entry name" value="PROKAR_LIPOPROTEIN"/>
    <property type="match status" value="1"/>
</dbReference>
<gene>
    <name evidence="2" type="ORF">H3Z74_02150</name>
</gene>
<keyword evidence="3" id="KW-1185">Reference proteome</keyword>
<dbReference type="EMBL" id="CP061038">
    <property type="protein sequence ID" value="QNQ10075.1"/>
    <property type="molecule type" value="Genomic_DNA"/>
</dbReference>
<reference evidence="2 3" key="1">
    <citation type="submission" date="2020-09" db="EMBL/GenBank/DDBJ databases">
        <title>Sphingomonas sp., a new species isolated from pork steak.</title>
        <authorList>
            <person name="Heidler von Heilborn D."/>
        </authorList>
    </citation>
    <scope>NUCLEOTIDE SEQUENCE [LARGE SCALE GENOMIC DNA]</scope>
    <source>
        <strain evidence="3">S8-3T</strain>
    </source>
</reference>
<organism evidence="2 3">
    <name type="scientific">Sphingomonas alpina</name>
    <dbReference type="NCBI Taxonomy" id="653931"/>
    <lineage>
        <taxon>Bacteria</taxon>
        <taxon>Pseudomonadati</taxon>
        <taxon>Pseudomonadota</taxon>
        <taxon>Alphaproteobacteria</taxon>
        <taxon>Sphingomonadales</taxon>
        <taxon>Sphingomonadaceae</taxon>
        <taxon>Sphingomonas</taxon>
    </lineage>
</organism>
<sequence>MRSLVWMSAATVLLTLSACDSAPAPVADDDSATNIVAPARPAFAADLNEATTAIEGAGGPWKGGTVKDGIRDTTTGGTIRTITATGGLAQVFALPDGKAWQVRLISRPKTGCSESAPLKAALPNLVATLAPATPLSVADRNAIGDDLASTAPKTHDLTAIRIIVSGGCSHSMTLTAL</sequence>
<name>A0A7H0LK72_9SPHN</name>
<evidence type="ECO:0000313" key="2">
    <source>
        <dbReference type="EMBL" id="QNQ10075.1"/>
    </source>
</evidence>
<dbReference type="Proteomes" id="UP000516148">
    <property type="component" value="Chromosome"/>
</dbReference>
<dbReference type="AlphaFoldDB" id="A0A7H0LK72"/>
<proteinExistence type="predicted"/>
<keyword evidence="1" id="KW-0732">Signal</keyword>
<feature type="signal peptide" evidence="1">
    <location>
        <begin position="1"/>
        <end position="18"/>
    </location>
</feature>
<dbReference type="RefSeq" id="WP_187762380.1">
    <property type="nucleotide sequence ID" value="NZ_CP061038.1"/>
</dbReference>
<evidence type="ECO:0000256" key="1">
    <source>
        <dbReference type="SAM" id="SignalP"/>
    </source>
</evidence>